<feature type="transmembrane region" description="Helical" evidence="1">
    <location>
        <begin position="153"/>
        <end position="177"/>
    </location>
</feature>
<feature type="transmembrane region" description="Helical" evidence="1">
    <location>
        <begin position="22"/>
        <end position="41"/>
    </location>
</feature>
<proteinExistence type="predicted"/>
<feature type="transmembrane region" description="Helical" evidence="1">
    <location>
        <begin position="197"/>
        <end position="221"/>
    </location>
</feature>
<feature type="transmembrane region" description="Helical" evidence="1">
    <location>
        <begin position="53"/>
        <end position="76"/>
    </location>
</feature>
<feature type="transmembrane region" description="Helical" evidence="1">
    <location>
        <begin position="298"/>
        <end position="321"/>
    </location>
</feature>
<dbReference type="Pfam" id="PF01757">
    <property type="entry name" value="Acyl_transf_3"/>
    <property type="match status" value="1"/>
</dbReference>
<keyword evidence="1" id="KW-0812">Transmembrane</keyword>
<evidence type="ECO:0000259" key="2">
    <source>
        <dbReference type="Pfam" id="PF01757"/>
    </source>
</evidence>
<organism evidence="3 4">
    <name type="scientific">Paramecium sonneborni</name>
    <dbReference type="NCBI Taxonomy" id="65129"/>
    <lineage>
        <taxon>Eukaryota</taxon>
        <taxon>Sar</taxon>
        <taxon>Alveolata</taxon>
        <taxon>Ciliophora</taxon>
        <taxon>Intramacronucleata</taxon>
        <taxon>Oligohymenophorea</taxon>
        <taxon>Peniculida</taxon>
        <taxon>Parameciidae</taxon>
        <taxon>Paramecium</taxon>
    </lineage>
</organism>
<feature type="domain" description="Acyltransferase 3" evidence="2">
    <location>
        <begin position="19"/>
        <end position="376"/>
    </location>
</feature>
<comment type="caution">
    <text evidence="3">The sequence shown here is derived from an EMBL/GenBank/DDBJ whole genome shotgun (WGS) entry which is preliminary data.</text>
</comment>
<evidence type="ECO:0000256" key="1">
    <source>
        <dbReference type="SAM" id="Phobius"/>
    </source>
</evidence>
<feature type="transmembrane region" description="Helical" evidence="1">
    <location>
        <begin position="333"/>
        <end position="354"/>
    </location>
</feature>
<reference evidence="3" key="1">
    <citation type="submission" date="2021-01" db="EMBL/GenBank/DDBJ databases">
        <authorList>
            <consortium name="Genoscope - CEA"/>
            <person name="William W."/>
        </authorList>
    </citation>
    <scope>NUCLEOTIDE SEQUENCE</scope>
</reference>
<dbReference type="PANTHER" id="PTHR11161">
    <property type="entry name" value="O-ACYLTRANSFERASE"/>
    <property type="match status" value="1"/>
</dbReference>
<dbReference type="OrthoDB" id="306073at2759"/>
<dbReference type="PANTHER" id="PTHR11161:SF0">
    <property type="entry name" value="O-ACYLTRANSFERASE LIKE PROTEIN"/>
    <property type="match status" value="1"/>
</dbReference>
<gene>
    <name evidence="3" type="ORF">PSON_ATCC_30995.1.T0660088</name>
</gene>
<evidence type="ECO:0000313" key="3">
    <source>
        <dbReference type="EMBL" id="CAD8096290.1"/>
    </source>
</evidence>
<evidence type="ECO:0000313" key="4">
    <source>
        <dbReference type="Proteomes" id="UP000692954"/>
    </source>
</evidence>
<keyword evidence="1" id="KW-0472">Membrane</keyword>
<name>A0A8S1NXF8_9CILI</name>
<feature type="transmembrane region" description="Helical" evidence="1">
    <location>
        <begin position="366"/>
        <end position="384"/>
    </location>
</feature>
<dbReference type="InterPro" id="IPR002656">
    <property type="entry name" value="Acyl_transf_3_dom"/>
</dbReference>
<keyword evidence="1" id="KW-1133">Transmembrane helix</keyword>
<feature type="transmembrane region" description="Helical" evidence="1">
    <location>
        <begin position="270"/>
        <end position="286"/>
    </location>
</feature>
<dbReference type="EMBL" id="CAJJDN010000066">
    <property type="protein sequence ID" value="CAD8096290.1"/>
    <property type="molecule type" value="Genomic_DNA"/>
</dbReference>
<protein>
    <recommendedName>
        <fullName evidence="2">Acyltransferase 3 domain-containing protein</fullName>
    </recommendedName>
</protein>
<dbReference type="AlphaFoldDB" id="A0A8S1NXF8"/>
<dbReference type="InterPro" id="IPR052728">
    <property type="entry name" value="O2_lipid_transport_reg"/>
</dbReference>
<dbReference type="Proteomes" id="UP000692954">
    <property type="component" value="Unassembled WGS sequence"/>
</dbReference>
<dbReference type="GO" id="GO:0016747">
    <property type="term" value="F:acyltransferase activity, transferring groups other than amino-acyl groups"/>
    <property type="evidence" value="ECO:0007669"/>
    <property type="project" value="InterPro"/>
</dbReference>
<keyword evidence="4" id="KW-1185">Reference proteome</keyword>
<feature type="transmembrane region" description="Helical" evidence="1">
    <location>
        <begin position="106"/>
        <end position="126"/>
    </location>
</feature>
<sequence>MIQTNISSLIQYTPNQMFSLNILKILAMISISISHYAIIIGQNHRQNIINSNFMIIMINSLYAVDIFFLVSGFLLARKLLNNPNFILSPFQAIFIIIDRIFRIYPLYWILLIIYIILPKLFTNIGYNETCLDNIFYLTTLTHNIFNKFGCFEWSWYIAVEIQTLIFLCLFLPIINLIKSVLFKSKIKQKKVDTIKDLQNYIVILIIIMTLYSIIICIQNNFKISFYAMTDKNFYYNFYQKPQHKMSSYLIGIITGFKYENKCYSNMSYKILAFFAIIFSLIGWIFIKEYQEFIPDLIQNIYQCLSRPILCLGIVFSGILEIKSSKFIEHLFQIFSKLLFSIYLSHYFLYQIMIANNFIKLGLITNFIVQTFIIFTVSSFSYVFIESNLNLLSQICLRSILPQSIKNEKLKN</sequence>
<accession>A0A8S1NXF8</accession>